<evidence type="ECO:0000313" key="2">
    <source>
        <dbReference type="EMBL" id="KDO85944.1"/>
    </source>
</evidence>
<dbReference type="PANTHER" id="PTHR13299">
    <property type="entry name" value="PEROXISOMAL MEMBRANE PROTEIN PEX16"/>
    <property type="match status" value="1"/>
</dbReference>
<dbReference type="InterPro" id="IPR013919">
    <property type="entry name" value="Pex16"/>
</dbReference>
<accession>A0A067H255</accession>
<reference evidence="2 3" key="1">
    <citation type="submission" date="2014-04" db="EMBL/GenBank/DDBJ databases">
        <authorList>
            <consortium name="International Citrus Genome Consortium"/>
            <person name="Gmitter F."/>
            <person name="Chen C."/>
            <person name="Farmerie W."/>
            <person name="Harkins T."/>
            <person name="Desany B."/>
            <person name="Mohiuddin M."/>
            <person name="Kodira C."/>
            <person name="Borodovsky M."/>
            <person name="Lomsadze A."/>
            <person name="Burns P."/>
            <person name="Jenkins J."/>
            <person name="Prochnik S."/>
            <person name="Shu S."/>
            <person name="Chapman J."/>
            <person name="Pitluck S."/>
            <person name="Schmutz J."/>
            <person name="Rokhsar D."/>
        </authorList>
    </citation>
    <scope>NUCLEOTIDE SEQUENCE</scope>
</reference>
<dbReference type="PANTHER" id="PTHR13299:SF0">
    <property type="entry name" value="PEROXISOMAL MEMBRANE PROTEIN PEX16"/>
    <property type="match status" value="1"/>
</dbReference>
<dbReference type="AlphaFoldDB" id="A0A067H255"/>
<gene>
    <name evidence="2" type="ORF">CISIN_1g0438812mg</name>
</gene>
<evidence type="ECO:0000256" key="1">
    <source>
        <dbReference type="ARBA" id="ARBA00009505"/>
    </source>
</evidence>
<dbReference type="STRING" id="2711.A0A067H255"/>
<name>A0A067H255_CITSI</name>
<proteinExistence type="inferred from homology"/>
<comment type="similarity">
    <text evidence="1">Belongs to the peroxin-16 family.</text>
</comment>
<feature type="non-terminal residue" evidence="2">
    <location>
        <position position="1"/>
    </location>
</feature>
<organism evidence="2 3">
    <name type="scientific">Citrus sinensis</name>
    <name type="common">Sweet orange</name>
    <name type="synonym">Citrus aurantium var. sinensis</name>
    <dbReference type="NCBI Taxonomy" id="2711"/>
    <lineage>
        <taxon>Eukaryota</taxon>
        <taxon>Viridiplantae</taxon>
        <taxon>Streptophyta</taxon>
        <taxon>Embryophyta</taxon>
        <taxon>Tracheophyta</taxon>
        <taxon>Spermatophyta</taxon>
        <taxon>Magnoliopsida</taxon>
        <taxon>eudicotyledons</taxon>
        <taxon>Gunneridae</taxon>
        <taxon>Pentapetalae</taxon>
        <taxon>rosids</taxon>
        <taxon>malvids</taxon>
        <taxon>Sapindales</taxon>
        <taxon>Rutaceae</taxon>
        <taxon>Aurantioideae</taxon>
        <taxon>Citrus</taxon>
    </lineage>
</organism>
<sequence>QRLESTGKQLEPVPIIGFLAEKIIELLVGAQTRYTYMSGS</sequence>
<evidence type="ECO:0000313" key="3">
    <source>
        <dbReference type="Proteomes" id="UP000027120"/>
    </source>
</evidence>
<dbReference type="Proteomes" id="UP000027120">
    <property type="component" value="Unassembled WGS sequence"/>
</dbReference>
<dbReference type="EMBL" id="KK784873">
    <property type="protein sequence ID" value="KDO85944.1"/>
    <property type="molecule type" value="Genomic_DNA"/>
</dbReference>
<protein>
    <submittedName>
        <fullName evidence="2">Uncharacterized protein</fullName>
    </submittedName>
</protein>
<keyword evidence="3" id="KW-1185">Reference proteome</keyword>